<sequence>MFLSAGVAFEANVEALNLVETTGNYSRHRKIPYIWRDQETKEFRVIYVPAISGESLAHAYQELLVEEATRIYGGEEKVPVCPDCKTGEFFKSMNKAHLRGKFEGDPSKTSPDNIEKEIIKKCLVEDIGGFLYAEKPPIKRSSSFQFSYAVPVKTTALLSTVEPQLHARHARMIEVKKKSQKEDESTEGEVQNKERKAEEQMLYYVEAGTAIYGFVFNLDLEAIGKSSYDGKPVINDEEIKKRKNVAISAFARLVSSRQFGAKLSRFFPAGDIVSLYVAVTSSPFSVTSPIYETAALTTAKRLNVISNIFKEEVRFYLYESLRSVEDLKKFGFVKISETPEEAILHLLEGEKK</sequence>
<comment type="caution">
    <text evidence="4">The sequence shown here is derived from an EMBL/GenBank/DDBJ whole genome shotgun (WGS) entry which is preliminary data.</text>
</comment>
<dbReference type="InterPro" id="IPR002764">
    <property type="entry name" value="Cas7/Cst2/DevR_sub_I-a/Apern"/>
</dbReference>
<feature type="compositionally biased region" description="Basic and acidic residues" evidence="3">
    <location>
        <begin position="174"/>
        <end position="183"/>
    </location>
</feature>
<protein>
    <submittedName>
        <fullName evidence="4">Type I-A CRISPR-associated protein Cas7/Csa2</fullName>
    </submittedName>
</protein>
<evidence type="ECO:0000313" key="4">
    <source>
        <dbReference type="EMBL" id="RSN73291.1"/>
    </source>
</evidence>
<dbReference type="GO" id="GO:0051607">
    <property type="term" value="P:defense response to virus"/>
    <property type="evidence" value="ECO:0007669"/>
    <property type="project" value="UniProtKB-KW"/>
</dbReference>
<dbReference type="PANTHER" id="PTHR37459:SF1">
    <property type="entry name" value="CRISPR-ASSOCIATED PROTEIN CAS7_CST2_DEVR"/>
    <property type="match status" value="1"/>
</dbReference>
<evidence type="ECO:0000256" key="2">
    <source>
        <dbReference type="ARBA" id="ARBA00025626"/>
    </source>
</evidence>
<dbReference type="PANTHER" id="PTHR37459">
    <property type="match status" value="1"/>
</dbReference>
<feature type="region of interest" description="Disordered" evidence="3">
    <location>
        <begin position="174"/>
        <end position="193"/>
    </location>
</feature>
<dbReference type="NCBIfam" id="TIGR01875">
    <property type="entry name" value="cas_MJ0381"/>
    <property type="match status" value="1"/>
</dbReference>
<proteinExistence type="predicted"/>
<dbReference type="AlphaFoldDB" id="A0A429GHC2"/>
<dbReference type="NCBIfam" id="TIGR02583">
    <property type="entry name" value="DevR_archaea"/>
    <property type="match status" value="1"/>
</dbReference>
<dbReference type="OrthoDB" id="97643at2157"/>
<dbReference type="RefSeq" id="WP_125671992.1">
    <property type="nucleotide sequence ID" value="NZ_RCOS01000124.1"/>
</dbReference>
<keyword evidence="1" id="KW-0051">Antiviral defense</keyword>
<evidence type="ECO:0000256" key="1">
    <source>
        <dbReference type="ARBA" id="ARBA00023118"/>
    </source>
</evidence>
<dbReference type="EMBL" id="RCOS01000124">
    <property type="protein sequence ID" value="RSN73291.1"/>
    <property type="molecule type" value="Genomic_DNA"/>
</dbReference>
<keyword evidence="5" id="KW-1185">Reference proteome</keyword>
<organism evidence="4 5">
    <name type="scientific">Candidatus Methanodesulfokora washburnensis</name>
    <dbReference type="NCBI Taxonomy" id="2478471"/>
    <lineage>
        <taxon>Archaea</taxon>
        <taxon>Thermoproteota</taxon>
        <taxon>Candidatus Korarchaeia</taxon>
        <taxon>Candidatus Korarchaeia incertae sedis</taxon>
        <taxon>Candidatus Methanodesulfokora</taxon>
    </lineage>
</organism>
<accession>A0A429GHC2</accession>
<dbReference type="InterPro" id="IPR010154">
    <property type="entry name" value="CRISPR-assoc_Cas7/Cst2/DevR"/>
</dbReference>
<comment type="function">
    <text evidence="2">CRISPR (clustered regularly interspaced short palindromic repeat) is an adaptive immune system that provides protection against mobile genetic elements (viruses, transposable elements and conjugative plasmids). CRISPR clusters contain spacers, sequences complementary to antecedent mobile elements, and target invading nucleic acids. CRISPR clusters are transcribed and processed into CRISPR RNA (crRNA).</text>
</comment>
<gene>
    <name evidence="4" type="primary">cas7a</name>
    <name evidence="4" type="ORF">D6D85_10890</name>
</gene>
<name>A0A429GHC2_9CREN</name>
<dbReference type="Pfam" id="PF01905">
    <property type="entry name" value="DevR"/>
    <property type="match status" value="1"/>
</dbReference>
<evidence type="ECO:0000313" key="5">
    <source>
        <dbReference type="Proteomes" id="UP000277582"/>
    </source>
</evidence>
<dbReference type="InterPro" id="IPR052681">
    <property type="entry name" value="CRISPR-Cas7/Cst2/DevR"/>
</dbReference>
<evidence type="ECO:0000256" key="3">
    <source>
        <dbReference type="SAM" id="MobiDB-lite"/>
    </source>
</evidence>
<dbReference type="Proteomes" id="UP000277582">
    <property type="component" value="Unassembled WGS sequence"/>
</dbReference>
<reference evidence="4 5" key="1">
    <citation type="submission" date="2018-10" db="EMBL/GenBank/DDBJ databases">
        <title>Co-occurring genomic capacity for anaerobic methane metabolism and dissimilatory sulfite reduction discovered in the Korarchaeota.</title>
        <authorList>
            <person name="Mckay L.J."/>
            <person name="Dlakic M."/>
            <person name="Fields M.W."/>
            <person name="Delmont T.O."/>
            <person name="Eren A.M."/>
            <person name="Jay Z.J."/>
            <person name="Klingelsmith K.B."/>
            <person name="Rusch D.B."/>
            <person name="Inskeep W.P."/>
        </authorList>
    </citation>
    <scope>NUCLEOTIDE SEQUENCE [LARGE SCALE GENOMIC DNA]</scope>
    <source>
        <strain evidence="4 5">MDKW</strain>
    </source>
</reference>